<dbReference type="EMBL" id="BMKX01000001">
    <property type="protein sequence ID" value="GGJ48021.1"/>
    <property type="molecule type" value="Genomic_DNA"/>
</dbReference>
<evidence type="ECO:0000259" key="1">
    <source>
        <dbReference type="Pfam" id="PF00561"/>
    </source>
</evidence>
<feature type="domain" description="AB hydrolase-1" evidence="1">
    <location>
        <begin position="31"/>
        <end position="164"/>
    </location>
</feature>
<proteinExistence type="predicted"/>
<dbReference type="Proteomes" id="UP000606115">
    <property type="component" value="Unassembled WGS sequence"/>
</dbReference>
<dbReference type="PANTHER" id="PTHR43798:SF5">
    <property type="entry name" value="MONOACYLGLYCEROL LIPASE ABHD6"/>
    <property type="match status" value="1"/>
</dbReference>
<name>A0ABQ2D6X7_9MICC</name>
<gene>
    <name evidence="2" type="ORF">GCM10007173_03350</name>
</gene>
<comment type="caution">
    <text evidence="2">The sequence shown here is derived from an EMBL/GenBank/DDBJ whole genome shotgun (WGS) entry which is preliminary data.</text>
</comment>
<dbReference type="Gene3D" id="3.40.50.1820">
    <property type="entry name" value="alpha/beta hydrolase"/>
    <property type="match status" value="1"/>
</dbReference>
<dbReference type="RefSeq" id="WP_188683203.1">
    <property type="nucleotide sequence ID" value="NZ_BMKX01000001.1"/>
</dbReference>
<protein>
    <recommendedName>
        <fullName evidence="1">AB hydrolase-1 domain-containing protein</fullName>
    </recommendedName>
</protein>
<dbReference type="InterPro" id="IPR029058">
    <property type="entry name" value="AB_hydrolase_fold"/>
</dbReference>
<dbReference type="InterPro" id="IPR000073">
    <property type="entry name" value="AB_hydrolase_1"/>
</dbReference>
<evidence type="ECO:0000313" key="3">
    <source>
        <dbReference type="Proteomes" id="UP000606115"/>
    </source>
</evidence>
<organism evidence="2 3">
    <name type="scientific">Glutamicibacter ardleyensis</name>
    <dbReference type="NCBI Taxonomy" id="225894"/>
    <lineage>
        <taxon>Bacteria</taxon>
        <taxon>Bacillati</taxon>
        <taxon>Actinomycetota</taxon>
        <taxon>Actinomycetes</taxon>
        <taxon>Micrococcales</taxon>
        <taxon>Micrococcaceae</taxon>
        <taxon>Glutamicibacter</taxon>
    </lineage>
</organism>
<accession>A0ABQ2D6X7</accession>
<dbReference type="Pfam" id="PF00561">
    <property type="entry name" value="Abhydrolase_1"/>
    <property type="match status" value="1"/>
</dbReference>
<dbReference type="GeneID" id="303302749"/>
<dbReference type="SUPFAM" id="SSF53474">
    <property type="entry name" value="alpha/beta-Hydrolases"/>
    <property type="match status" value="1"/>
</dbReference>
<keyword evidence="3" id="KW-1185">Reference proteome</keyword>
<dbReference type="PRINTS" id="PR00111">
    <property type="entry name" value="ABHYDROLASE"/>
</dbReference>
<dbReference type="InterPro" id="IPR050266">
    <property type="entry name" value="AB_hydrolase_sf"/>
</dbReference>
<reference evidence="3" key="1">
    <citation type="journal article" date="2019" name="Int. J. Syst. Evol. Microbiol.">
        <title>The Global Catalogue of Microorganisms (GCM) 10K type strain sequencing project: providing services to taxonomists for standard genome sequencing and annotation.</title>
        <authorList>
            <consortium name="The Broad Institute Genomics Platform"/>
            <consortium name="The Broad Institute Genome Sequencing Center for Infectious Disease"/>
            <person name="Wu L."/>
            <person name="Ma J."/>
        </authorList>
    </citation>
    <scope>NUCLEOTIDE SEQUENCE [LARGE SCALE GENOMIC DNA]</scope>
    <source>
        <strain evidence="3">CGMCC 1.3685</strain>
    </source>
</reference>
<dbReference type="PANTHER" id="PTHR43798">
    <property type="entry name" value="MONOACYLGLYCEROL LIPASE"/>
    <property type="match status" value="1"/>
</dbReference>
<evidence type="ECO:0000313" key="2">
    <source>
        <dbReference type="EMBL" id="GGJ48021.1"/>
    </source>
</evidence>
<sequence>MTENTYRTEWVPVNGGNLQVGLWGPTDPQAPTVLLIHGVTASHKAWGMVAQALPGVRVIAPDLRGRGRSNQLPGPYGMPVHAADLARVAQHFSAGPIPVIGHSMGAFVSLVFADLYPHLVSSLLLVDGGLPLQVPEGLDDEQIIDAVLGPAAQRLSMTFESVAAYQQFWKPHPAFADNWNDVVDEYIEYDLDGVAPQLRPATKYQALAEDTAELHRGASLFQALEELRHPVTFLRSPKGLMGAEPGLYTAEYVHSWAQKLHGLQTEEVPRTNHYTIVMDAPGCDVVTGHIQGMLGHRTDA</sequence>